<reference evidence="1" key="2">
    <citation type="submission" date="2022-01" db="EMBL/GenBank/DDBJ databases">
        <authorList>
            <person name="Yamashiro T."/>
            <person name="Shiraishi A."/>
            <person name="Satake H."/>
            <person name="Nakayama K."/>
        </authorList>
    </citation>
    <scope>NUCLEOTIDE SEQUENCE</scope>
</reference>
<keyword evidence="2" id="KW-1185">Reference proteome</keyword>
<gene>
    <name evidence="1" type="ORF">Tco_0820473</name>
</gene>
<comment type="caution">
    <text evidence="1">The sequence shown here is derived from an EMBL/GenBank/DDBJ whole genome shotgun (WGS) entry which is preliminary data.</text>
</comment>
<accession>A0ABQ5AE96</accession>
<sequence>MLIKKLQADHWNEMCYQLLKLITKQLKNPGSGRIVGIKSFIRLFGITAALIKVSAAQEKSTARVKLVLLVENEENILSSYYCLYTVNAAGTKVTTVGVKVTTA</sequence>
<protein>
    <submittedName>
        <fullName evidence="1">Uncharacterized protein</fullName>
    </submittedName>
</protein>
<organism evidence="1 2">
    <name type="scientific">Tanacetum coccineum</name>
    <dbReference type="NCBI Taxonomy" id="301880"/>
    <lineage>
        <taxon>Eukaryota</taxon>
        <taxon>Viridiplantae</taxon>
        <taxon>Streptophyta</taxon>
        <taxon>Embryophyta</taxon>
        <taxon>Tracheophyta</taxon>
        <taxon>Spermatophyta</taxon>
        <taxon>Magnoliopsida</taxon>
        <taxon>eudicotyledons</taxon>
        <taxon>Gunneridae</taxon>
        <taxon>Pentapetalae</taxon>
        <taxon>asterids</taxon>
        <taxon>campanulids</taxon>
        <taxon>Asterales</taxon>
        <taxon>Asteraceae</taxon>
        <taxon>Asteroideae</taxon>
        <taxon>Anthemideae</taxon>
        <taxon>Anthemidinae</taxon>
        <taxon>Tanacetum</taxon>
    </lineage>
</organism>
<evidence type="ECO:0000313" key="1">
    <source>
        <dbReference type="EMBL" id="GJS99303.1"/>
    </source>
</evidence>
<evidence type="ECO:0000313" key="2">
    <source>
        <dbReference type="Proteomes" id="UP001151760"/>
    </source>
</evidence>
<reference evidence="1" key="1">
    <citation type="journal article" date="2022" name="Int. J. Mol. Sci.">
        <title>Draft Genome of Tanacetum Coccineum: Genomic Comparison of Closely Related Tanacetum-Family Plants.</title>
        <authorList>
            <person name="Yamashiro T."/>
            <person name="Shiraishi A."/>
            <person name="Nakayama K."/>
            <person name="Satake H."/>
        </authorList>
    </citation>
    <scope>NUCLEOTIDE SEQUENCE</scope>
</reference>
<dbReference type="EMBL" id="BQNB010012108">
    <property type="protein sequence ID" value="GJS99303.1"/>
    <property type="molecule type" value="Genomic_DNA"/>
</dbReference>
<dbReference type="Proteomes" id="UP001151760">
    <property type="component" value="Unassembled WGS sequence"/>
</dbReference>
<name>A0ABQ5AE96_9ASTR</name>
<proteinExistence type="predicted"/>